<dbReference type="PROSITE" id="PS50082">
    <property type="entry name" value="WD_REPEATS_2"/>
    <property type="match status" value="1"/>
</dbReference>
<dbReference type="SUPFAM" id="SSF50978">
    <property type="entry name" value="WD40 repeat-like"/>
    <property type="match status" value="1"/>
</dbReference>
<protein>
    <submittedName>
        <fullName evidence="6">HDR068Wp</fullName>
    </submittedName>
</protein>
<dbReference type="Pfam" id="PF00400">
    <property type="entry name" value="WD40"/>
    <property type="match status" value="2"/>
</dbReference>
<dbReference type="InterPro" id="IPR022052">
    <property type="entry name" value="Histone-bd_RBBP4-like_N"/>
</dbReference>
<dbReference type="AlphaFoldDB" id="A0A0X8HSV6"/>
<dbReference type="InterPro" id="IPR015943">
    <property type="entry name" value="WD40/YVTN_repeat-like_dom_sf"/>
</dbReference>
<dbReference type="OrthoDB" id="427795at2759"/>
<evidence type="ECO:0000259" key="5">
    <source>
        <dbReference type="Pfam" id="PF12265"/>
    </source>
</evidence>
<evidence type="ECO:0000256" key="2">
    <source>
        <dbReference type="ARBA" id="ARBA00022737"/>
    </source>
</evidence>
<dbReference type="EMBL" id="CP014244">
    <property type="protein sequence ID" value="AMD20810.1"/>
    <property type="molecule type" value="Genomic_DNA"/>
</dbReference>
<keyword evidence="7" id="KW-1185">Reference proteome</keyword>
<name>A0A0X8HSV6_9SACH</name>
<dbReference type="InterPro" id="IPR001680">
    <property type="entry name" value="WD40_rpt"/>
</dbReference>
<evidence type="ECO:0000313" key="6">
    <source>
        <dbReference type="EMBL" id="AMD20810.1"/>
    </source>
</evidence>
<feature type="domain" description="Histone-binding protein RBBP4-like N-terminal" evidence="5">
    <location>
        <begin position="24"/>
        <end position="90"/>
    </location>
</feature>
<evidence type="ECO:0000313" key="7">
    <source>
        <dbReference type="Proteomes" id="UP000243052"/>
    </source>
</evidence>
<evidence type="ECO:0000256" key="4">
    <source>
        <dbReference type="PROSITE-ProRule" id="PRU00221"/>
    </source>
</evidence>
<feature type="repeat" description="WD" evidence="4">
    <location>
        <begin position="282"/>
        <end position="317"/>
    </location>
</feature>
<dbReference type="SMART" id="SM00320">
    <property type="entry name" value="WD40"/>
    <property type="match status" value="5"/>
</dbReference>
<dbReference type="InterPro" id="IPR050459">
    <property type="entry name" value="WD_repeat_RBAP46/RBAP48/MSI1"/>
</dbReference>
<gene>
    <name evidence="6" type="ORF">AW171_hschr42727</name>
</gene>
<keyword evidence="3" id="KW-0156">Chromatin regulator</keyword>
<dbReference type="STRING" id="45286.A0A0X8HSV6"/>
<dbReference type="PANTHER" id="PTHR22850">
    <property type="entry name" value="WD40 REPEAT FAMILY"/>
    <property type="match status" value="1"/>
</dbReference>
<dbReference type="Pfam" id="PF12265">
    <property type="entry name" value="CAF1C_H4-bd"/>
    <property type="match status" value="1"/>
</dbReference>
<proteinExistence type="predicted"/>
<organism evidence="6 7">
    <name type="scientific">Eremothecium sinecaudum</name>
    <dbReference type="NCBI Taxonomy" id="45286"/>
    <lineage>
        <taxon>Eukaryota</taxon>
        <taxon>Fungi</taxon>
        <taxon>Dikarya</taxon>
        <taxon>Ascomycota</taxon>
        <taxon>Saccharomycotina</taxon>
        <taxon>Saccharomycetes</taxon>
        <taxon>Saccharomycetales</taxon>
        <taxon>Saccharomycetaceae</taxon>
        <taxon>Eremothecium</taxon>
    </lineage>
</organism>
<dbReference type="RefSeq" id="XP_017987806.1">
    <property type="nucleotide sequence ID" value="XM_018132317.1"/>
</dbReference>
<dbReference type="GO" id="GO:0006325">
    <property type="term" value="P:chromatin organization"/>
    <property type="evidence" value="ECO:0007669"/>
    <property type="project" value="UniProtKB-KW"/>
</dbReference>
<evidence type="ECO:0000256" key="1">
    <source>
        <dbReference type="ARBA" id="ARBA00022574"/>
    </source>
</evidence>
<sequence length="415" mass="46376">MSTELASVNVPIISDDIPEELQTRYTYWKKNTKLLYDYLNTNTTKWPSLTCQFMPDLDTASDKHRLLLSSFTSSQLVDDEAVLISEVSTMKHIPWSSLSNFDMDEMEFKIDNQTKLPNKNLVETVRIQFPGGDCNRARYMPHNPDVIGTISSNGSVYILDRTKHGSNRPSLLGKTGKFEIELLNLEASQETGEALSIAWNWQKAGTLATSYANGDINIWDITEFQKDQPIMTHPTLSTRLDEGGTNEVSWMVHHTSILAAAGEGNTLGILDTRASSSFTPTKVNHHEGINTVQFNYDNDMLLGSADSQGTIHLWDMRDLTCPLKTFYHGDSVSTIQWNSKIPSIIASAGQNEGLVKIWDTVKQDPELLFVHGGHLSGVNDISWNLHDPWVICSVANDNSTHIWKPASNIVGHKMP</sequence>
<dbReference type="Proteomes" id="UP000243052">
    <property type="component" value="Chromosome iv"/>
</dbReference>
<dbReference type="GeneID" id="28724074"/>
<keyword evidence="1 4" id="KW-0853">WD repeat</keyword>
<dbReference type="InterPro" id="IPR036322">
    <property type="entry name" value="WD40_repeat_dom_sf"/>
</dbReference>
<evidence type="ECO:0000256" key="3">
    <source>
        <dbReference type="ARBA" id="ARBA00022853"/>
    </source>
</evidence>
<dbReference type="Gene3D" id="2.130.10.10">
    <property type="entry name" value="YVTN repeat-like/Quinoprotein amine dehydrogenase"/>
    <property type="match status" value="1"/>
</dbReference>
<reference evidence="6 7" key="1">
    <citation type="submission" date="2016-01" db="EMBL/GenBank/DDBJ databases">
        <title>Genome sequence of the yeast Holleya sinecauda.</title>
        <authorList>
            <person name="Dietrich F.S."/>
        </authorList>
    </citation>
    <scope>NUCLEOTIDE SEQUENCE [LARGE SCALE GENOMIC DNA]</scope>
    <source>
        <strain evidence="6 7">ATCC 58844</strain>
    </source>
</reference>
<accession>A0A0X8HSV6</accession>
<keyword evidence="2" id="KW-0677">Repeat</keyword>